<dbReference type="STRING" id="42256.RradSPS_2344"/>
<proteinExistence type="predicted"/>
<dbReference type="KEGG" id="rrd:RradSPS_2344"/>
<evidence type="ECO:0000313" key="3">
    <source>
        <dbReference type="EMBL" id="AHY47627.1"/>
    </source>
</evidence>
<reference evidence="3 4" key="1">
    <citation type="submission" date="2014-03" db="EMBL/GenBank/DDBJ databases">
        <title>Complete genome sequence of the Radio-Resistant Rubrobacter radiotolerans RSPS-4.</title>
        <authorList>
            <person name="Egas C.C."/>
            <person name="Barroso C.C."/>
            <person name="Froufe H.J.C."/>
            <person name="Pacheco J.J."/>
            <person name="Albuquerque L.L."/>
            <person name="da Costa M.M.S."/>
        </authorList>
    </citation>
    <scope>NUCLEOTIDE SEQUENCE [LARGE SCALE GENOMIC DNA]</scope>
    <source>
        <strain evidence="3 4">RSPS-4</strain>
    </source>
</reference>
<evidence type="ECO:0000256" key="2">
    <source>
        <dbReference type="SAM" id="SignalP"/>
    </source>
</evidence>
<feature type="transmembrane region" description="Helical" evidence="1">
    <location>
        <begin position="188"/>
        <end position="208"/>
    </location>
</feature>
<evidence type="ECO:0000313" key="4">
    <source>
        <dbReference type="Proteomes" id="UP000025229"/>
    </source>
</evidence>
<keyword evidence="1" id="KW-0472">Membrane</keyword>
<evidence type="ECO:0008006" key="5">
    <source>
        <dbReference type="Google" id="ProtNLM"/>
    </source>
</evidence>
<keyword evidence="4" id="KW-1185">Reference proteome</keyword>
<accession>A0A023X5A0</accession>
<keyword evidence="2" id="KW-0732">Signal</keyword>
<dbReference type="HOGENOM" id="CLU_121934_0_0_11"/>
<sequence>MKRVMLLGAMLAMVLMVAAPAVAQDNNSVNNSFNTSAQFQDQNCEVAIDQYNQAVSGDAIASGDGAAAGSGAIVNAPVDVVQQCVQAGDDAIGVVGGDVAVDDKHYDDGTVHYDDKHYDDGAVYYDDKGEVVYYDEADKVYYHESGAVAHEVYDDSGAVVYSDYYHSGDYSSDDYSASAVYSVLPDTGGASLIALGAGALLVAGGLLARRILK</sequence>
<protein>
    <recommendedName>
        <fullName evidence="5">Gram-positive cocci surface proteins LPxTG domain-containing protein</fullName>
    </recommendedName>
</protein>
<evidence type="ECO:0000256" key="1">
    <source>
        <dbReference type="SAM" id="Phobius"/>
    </source>
</evidence>
<keyword evidence="1" id="KW-1133">Transmembrane helix</keyword>
<feature type="signal peptide" evidence="2">
    <location>
        <begin position="1"/>
        <end position="23"/>
    </location>
</feature>
<organism evidence="3 4">
    <name type="scientific">Rubrobacter radiotolerans</name>
    <name type="common">Arthrobacter radiotolerans</name>
    <dbReference type="NCBI Taxonomy" id="42256"/>
    <lineage>
        <taxon>Bacteria</taxon>
        <taxon>Bacillati</taxon>
        <taxon>Actinomycetota</taxon>
        <taxon>Rubrobacteria</taxon>
        <taxon>Rubrobacterales</taxon>
        <taxon>Rubrobacteraceae</taxon>
        <taxon>Rubrobacter</taxon>
    </lineage>
</organism>
<gene>
    <name evidence="3" type="ORF">RradSPS_2344</name>
</gene>
<feature type="chain" id="PRO_5001525083" description="Gram-positive cocci surface proteins LPxTG domain-containing protein" evidence="2">
    <location>
        <begin position="24"/>
        <end position="213"/>
    </location>
</feature>
<dbReference type="RefSeq" id="WP_084263959.1">
    <property type="nucleotide sequence ID" value="NZ_CP007514.1"/>
</dbReference>
<keyword evidence="1" id="KW-0812">Transmembrane</keyword>
<dbReference type="PATRIC" id="fig|42256.3.peg.2387"/>
<dbReference type="EMBL" id="CP007514">
    <property type="protein sequence ID" value="AHY47627.1"/>
    <property type="molecule type" value="Genomic_DNA"/>
</dbReference>
<dbReference type="Proteomes" id="UP000025229">
    <property type="component" value="Chromosome"/>
</dbReference>
<dbReference type="AlphaFoldDB" id="A0A023X5A0"/>
<name>A0A023X5A0_RUBRA</name>